<keyword evidence="3" id="KW-1185">Reference proteome</keyword>
<dbReference type="PATRIC" id="fig|595434.4.peg.4600"/>
<reference evidence="2" key="1">
    <citation type="submission" date="2015-05" db="EMBL/GenBank/DDBJ databases">
        <title>Permanent draft genome of Rhodopirellula islandicus K833.</title>
        <authorList>
            <person name="Kizina J."/>
            <person name="Richter M."/>
            <person name="Glockner F.O."/>
            <person name="Harder J."/>
        </authorList>
    </citation>
    <scope>NUCLEOTIDE SEQUENCE [LARGE SCALE GENOMIC DNA]</scope>
    <source>
        <strain evidence="2">K833</strain>
    </source>
</reference>
<protein>
    <submittedName>
        <fullName evidence="2">Uncharacterized protein</fullName>
    </submittedName>
</protein>
<evidence type="ECO:0000313" key="2">
    <source>
        <dbReference type="EMBL" id="KLU03078.1"/>
    </source>
</evidence>
<dbReference type="Proteomes" id="UP000036367">
    <property type="component" value="Unassembled WGS sequence"/>
</dbReference>
<comment type="caution">
    <text evidence="2">The sequence shown here is derived from an EMBL/GenBank/DDBJ whole genome shotgun (WGS) entry which is preliminary data.</text>
</comment>
<organism evidence="2 3">
    <name type="scientific">Rhodopirellula islandica</name>
    <dbReference type="NCBI Taxonomy" id="595434"/>
    <lineage>
        <taxon>Bacteria</taxon>
        <taxon>Pseudomonadati</taxon>
        <taxon>Planctomycetota</taxon>
        <taxon>Planctomycetia</taxon>
        <taxon>Pirellulales</taxon>
        <taxon>Pirellulaceae</taxon>
        <taxon>Rhodopirellula</taxon>
    </lineage>
</organism>
<sequence length="42" mass="4706">MGGQNQERFGVIPQKNISDRGNRNEKMRHVPTPAAMQFPPNG</sequence>
<dbReference type="EMBL" id="LECT01000041">
    <property type="protein sequence ID" value="KLU03078.1"/>
    <property type="molecule type" value="Genomic_DNA"/>
</dbReference>
<accession>A0A0J1B967</accession>
<evidence type="ECO:0000313" key="3">
    <source>
        <dbReference type="Proteomes" id="UP000036367"/>
    </source>
</evidence>
<evidence type="ECO:0000256" key="1">
    <source>
        <dbReference type="SAM" id="MobiDB-lite"/>
    </source>
</evidence>
<name>A0A0J1B967_RHOIS</name>
<gene>
    <name evidence="2" type="ORF">RISK_004844</name>
</gene>
<feature type="region of interest" description="Disordered" evidence="1">
    <location>
        <begin position="1"/>
        <end position="42"/>
    </location>
</feature>
<dbReference type="STRING" id="595434.RISK_004844"/>
<dbReference type="AlphaFoldDB" id="A0A0J1B967"/>
<feature type="compositionally biased region" description="Basic and acidic residues" evidence="1">
    <location>
        <begin position="17"/>
        <end position="28"/>
    </location>
</feature>
<proteinExistence type="predicted"/>